<dbReference type="PRINTS" id="PR00037">
    <property type="entry name" value="HTHLACR"/>
</dbReference>
<feature type="domain" description="HTH deoR-type" evidence="5">
    <location>
        <begin position="3"/>
        <end position="58"/>
    </location>
</feature>
<sequence length="254" mass="27250">MSLSDRQEEILDLIRTESRVEVDDLAARFDVTTQTIRRDLGEICDRGLATRTHGGARQLVSAASFAYEDRRAQNTKVKAAIGQKAAALIADRSSVILNIGTTTEQVAAALTAHQGLTVISNNINIVHILREARLANMIIAGGTVRQSDGAIVGAEAVEFIGNYKADFAVIGASSMDADGAILDFDDREVAVARAILKNARTKILVVDHTKFDRSAPHRICDVADLDVVIMDQTPPESFIKAADAAGTELLILDA</sequence>
<dbReference type="Pfam" id="PF00455">
    <property type="entry name" value="DeoRC"/>
    <property type="match status" value="1"/>
</dbReference>
<evidence type="ECO:0000256" key="2">
    <source>
        <dbReference type="ARBA" id="ARBA00023015"/>
    </source>
</evidence>
<dbReference type="PANTHER" id="PTHR30363:SF4">
    <property type="entry name" value="GLYCEROL-3-PHOSPHATE REGULON REPRESSOR"/>
    <property type="match status" value="1"/>
</dbReference>
<dbReference type="Gene3D" id="1.10.10.10">
    <property type="entry name" value="Winged helix-like DNA-binding domain superfamily/Winged helix DNA-binding domain"/>
    <property type="match status" value="1"/>
</dbReference>
<evidence type="ECO:0000256" key="4">
    <source>
        <dbReference type="ARBA" id="ARBA00023163"/>
    </source>
</evidence>
<keyword evidence="2" id="KW-0805">Transcription regulation</keyword>
<dbReference type="InterPro" id="IPR001034">
    <property type="entry name" value="DeoR_HTH"/>
</dbReference>
<evidence type="ECO:0000313" key="6">
    <source>
        <dbReference type="EMBL" id="MEJ5219933.1"/>
    </source>
</evidence>
<keyword evidence="4" id="KW-0804">Transcription</keyword>
<accession>A0ABU8QKI5</accession>
<keyword evidence="3 6" id="KW-0238">DNA-binding</keyword>
<gene>
    <name evidence="6" type="ORF">WG622_16885</name>
</gene>
<keyword evidence="1" id="KW-0678">Repressor</keyword>
<dbReference type="GO" id="GO:0003677">
    <property type="term" value="F:DNA binding"/>
    <property type="evidence" value="ECO:0007669"/>
    <property type="project" value="UniProtKB-KW"/>
</dbReference>
<name>A0ABU8QKI5_9RHOB</name>
<organism evidence="6 7">
    <name type="scientific">Cognatishimia coralii</name>
    <dbReference type="NCBI Taxonomy" id="3083254"/>
    <lineage>
        <taxon>Bacteria</taxon>
        <taxon>Pseudomonadati</taxon>
        <taxon>Pseudomonadota</taxon>
        <taxon>Alphaproteobacteria</taxon>
        <taxon>Rhodobacterales</taxon>
        <taxon>Paracoccaceae</taxon>
        <taxon>Cognatishimia</taxon>
    </lineage>
</organism>
<dbReference type="Proteomes" id="UP001368270">
    <property type="component" value="Unassembled WGS sequence"/>
</dbReference>
<dbReference type="InterPro" id="IPR014036">
    <property type="entry name" value="DeoR-like_C"/>
</dbReference>
<dbReference type="SMART" id="SM00420">
    <property type="entry name" value="HTH_DEOR"/>
    <property type="match status" value="1"/>
</dbReference>
<dbReference type="Pfam" id="PF08220">
    <property type="entry name" value="HTH_DeoR"/>
    <property type="match status" value="1"/>
</dbReference>
<dbReference type="InterPro" id="IPR036388">
    <property type="entry name" value="WH-like_DNA-bd_sf"/>
</dbReference>
<dbReference type="SUPFAM" id="SSF100950">
    <property type="entry name" value="NagB/RpiA/CoA transferase-like"/>
    <property type="match status" value="1"/>
</dbReference>
<dbReference type="Gene3D" id="3.40.50.1360">
    <property type="match status" value="1"/>
</dbReference>
<dbReference type="InterPro" id="IPR018356">
    <property type="entry name" value="Tscrpt_reg_HTH_DeoR_CS"/>
</dbReference>
<evidence type="ECO:0000256" key="3">
    <source>
        <dbReference type="ARBA" id="ARBA00023125"/>
    </source>
</evidence>
<dbReference type="EMBL" id="JBBGAZ010000014">
    <property type="protein sequence ID" value="MEJ5219933.1"/>
    <property type="molecule type" value="Genomic_DNA"/>
</dbReference>
<dbReference type="PROSITE" id="PS00894">
    <property type="entry name" value="HTH_DEOR_1"/>
    <property type="match status" value="1"/>
</dbReference>
<dbReference type="SUPFAM" id="SSF46785">
    <property type="entry name" value="Winged helix' DNA-binding domain"/>
    <property type="match status" value="1"/>
</dbReference>
<evidence type="ECO:0000256" key="1">
    <source>
        <dbReference type="ARBA" id="ARBA00022491"/>
    </source>
</evidence>
<dbReference type="InterPro" id="IPR037171">
    <property type="entry name" value="NagB/RpiA_transferase-like"/>
</dbReference>
<protein>
    <submittedName>
        <fullName evidence="6">DeoR/GlpR family DNA-binding transcription regulator</fullName>
    </submittedName>
</protein>
<proteinExistence type="predicted"/>
<evidence type="ECO:0000259" key="5">
    <source>
        <dbReference type="PROSITE" id="PS51000"/>
    </source>
</evidence>
<dbReference type="InterPro" id="IPR036390">
    <property type="entry name" value="WH_DNA-bd_sf"/>
</dbReference>
<dbReference type="RefSeq" id="WP_339404587.1">
    <property type="nucleotide sequence ID" value="NZ_JBBGAZ010000014.1"/>
</dbReference>
<dbReference type="SMART" id="SM01134">
    <property type="entry name" value="DeoRC"/>
    <property type="match status" value="1"/>
</dbReference>
<dbReference type="PROSITE" id="PS51000">
    <property type="entry name" value="HTH_DEOR_2"/>
    <property type="match status" value="1"/>
</dbReference>
<comment type="caution">
    <text evidence="6">The sequence shown here is derived from an EMBL/GenBank/DDBJ whole genome shotgun (WGS) entry which is preliminary data.</text>
</comment>
<reference evidence="6 7" key="1">
    <citation type="submission" date="2024-03" db="EMBL/GenBank/DDBJ databases">
        <title>Cognatishimia coralii sp. nov., a marine bacterium isolated from coral surrounding seawater.</title>
        <authorList>
            <person name="Liu X."/>
            <person name="Liu S."/>
            <person name="Sun H."/>
            <person name="Zhang Y."/>
        </authorList>
    </citation>
    <scope>NUCLEOTIDE SEQUENCE [LARGE SCALE GENOMIC DNA]</scope>
    <source>
        <strain evidence="6 7">D5M38</strain>
    </source>
</reference>
<evidence type="ECO:0000313" key="7">
    <source>
        <dbReference type="Proteomes" id="UP001368270"/>
    </source>
</evidence>
<dbReference type="PANTHER" id="PTHR30363">
    <property type="entry name" value="HTH-TYPE TRANSCRIPTIONAL REGULATOR SRLR-RELATED"/>
    <property type="match status" value="1"/>
</dbReference>
<dbReference type="InterPro" id="IPR050313">
    <property type="entry name" value="Carb_Metab_HTH_regulators"/>
</dbReference>
<keyword evidence="7" id="KW-1185">Reference proteome</keyword>